<organism evidence="2 3">
    <name type="scientific">Aureobasidium pullulans</name>
    <name type="common">Black yeast</name>
    <name type="synonym">Pullularia pullulans</name>
    <dbReference type="NCBI Taxonomy" id="5580"/>
    <lineage>
        <taxon>Eukaryota</taxon>
        <taxon>Fungi</taxon>
        <taxon>Dikarya</taxon>
        <taxon>Ascomycota</taxon>
        <taxon>Pezizomycotina</taxon>
        <taxon>Dothideomycetes</taxon>
        <taxon>Dothideomycetidae</taxon>
        <taxon>Dothideales</taxon>
        <taxon>Saccotheciaceae</taxon>
        <taxon>Aureobasidium</taxon>
    </lineage>
</organism>
<evidence type="ECO:0000313" key="3">
    <source>
        <dbReference type="Proteomes" id="UP000306584"/>
    </source>
</evidence>
<feature type="region of interest" description="Disordered" evidence="1">
    <location>
        <begin position="202"/>
        <end position="227"/>
    </location>
</feature>
<dbReference type="AlphaFoldDB" id="A0A4S9M3M8"/>
<accession>A0A4S9M3M8</accession>
<feature type="region of interest" description="Disordered" evidence="1">
    <location>
        <begin position="1"/>
        <end position="34"/>
    </location>
</feature>
<evidence type="ECO:0000256" key="1">
    <source>
        <dbReference type="SAM" id="MobiDB-lite"/>
    </source>
</evidence>
<feature type="compositionally biased region" description="Basic and acidic residues" evidence="1">
    <location>
        <begin position="498"/>
        <end position="508"/>
    </location>
</feature>
<feature type="region of interest" description="Disordered" evidence="1">
    <location>
        <begin position="480"/>
        <end position="532"/>
    </location>
</feature>
<feature type="compositionally biased region" description="Basic residues" evidence="1">
    <location>
        <begin position="480"/>
        <end position="496"/>
    </location>
</feature>
<sequence>MTTLSEDSSQGLDHPCLSTIPTPYPFPQEPVAPSQAEAKTVALSVEQQHKTAKQQRLQQRQEYQIQYYRKLEARRWEEMRLQRNRRESPDAAIEDNLRRNLENQEKDEDAACIRTERQDHETRAKVFQQEKEAEEQAEKAAGERYEREEVVTQQSRFPAMKQTVRMKKHELVENSNMMQNPMQEAMQEQRKVTTQKQRLANMRRRREAKKLQQQEAADQPMNEDANDNRQQLVCLPISWEQFYGQRFKKHIKDCQSGQSNETRTKLLQRIDNEYAEHRQQFYKQQRDDQKKCDEEEGNDISELTKGMKDMSLAQAAEEKVTEVKQDIAEAQAPAQNVADQDGYMDLGEEGTEDGEDWVVNYYGGSDIYSPTMNGDVRTVIQGCPTLWFREVAGYPNHVACMEFNELSAVISRESCQIAVDRVYAADERLRVGDPDRAQYRLLGPLERPEEEGPCKLEVAKVIRPSIEGLPGPSSWLYRPHSKVPRPVRGSNRKSHISKPAECKEKERPFTGLTRRRGSKASNQSRKPLPATPSRRLLSFCNMRWWP</sequence>
<proteinExistence type="predicted"/>
<name>A0A4S9M3M8_AURPU</name>
<feature type="region of interest" description="Disordered" evidence="1">
    <location>
        <begin position="125"/>
        <end position="154"/>
    </location>
</feature>
<reference evidence="2 3" key="1">
    <citation type="submission" date="2018-10" db="EMBL/GenBank/DDBJ databases">
        <title>Fifty Aureobasidium pullulans genomes reveal a recombining polyextremotolerant generalist.</title>
        <authorList>
            <person name="Gostincar C."/>
            <person name="Turk M."/>
            <person name="Zajc J."/>
            <person name="Gunde-Cimerman N."/>
        </authorList>
    </citation>
    <scope>NUCLEOTIDE SEQUENCE [LARGE SCALE GENOMIC DNA]</scope>
    <source>
        <strain evidence="2 3">EXF-6604</strain>
    </source>
</reference>
<evidence type="ECO:0000313" key="2">
    <source>
        <dbReference type="EMBL" id="THY36445.1"/>
    </source>
</evidence>
<feature type="compositionally biased region" description="Basic and acidic residues" evidence="1">
    <location>
        <begin position="125"/>
        <end position="150"/>
    </location>
</feature>
<dbReference type="EMBL" id="QZBD01000006">
    <property type="protein sequence ID" value="THY36445.1"/>
    <property type="molecule type" value="Genomic_DNA"/>
</dbReference>
<comment type="caution">
    <text evidence="2">The sequence shown here is derived from an EMBL/GenBank/DDBJ whole genome shotgun (WGS) entry which is preliminary data.</text>
</comment>
<protein>
    <submittedName>
        <fullName evidence="2">Uncharacterized protein</fullName>
    </submittedName>
</protein>
<feature type="compositionally biased region" description="Polar residues" evidence="1">
    <location>
        <begin position="1"/>
        <end position="11"/>
    </location>
</feature>
<gene>
    <name evidence="2" type="ORF">D6D01_00425</name>
</gene>
<dbReference type="Proteomes" id="UP000306584">
    <property type="component" value="Unassembled WGS sequence"/>
</dbReference>